<feature type="coiled-coil region" evidence="4">
    <location>
        <begin position="391"/>
        <end position="494"/>
    </location>
</feature>
<proteinExistence type="predicted"/>
<sequence length="508" mass="62894">MMLMGDEPPKQRGRHRTKVEGDMIRKRERDFRHQQMWTGAQDYYKRWNDVNTKFDEWTSPRYYEDNNKMISDLRQKKDKEELLEKRREKLRKQLEQEENTYQIELMVSQNLKIQQKPFTEEIPTKLLKDVNSEIKLKENEAKKREAELKLYHQWRNNNPVVRQIESRYRWKDLKLTWLDQQIEKRMEKEREEKENKRIIKEQEERLKFEKEQEQKFEKKIREKQVELKEQLDKQIEDLKSKQIISNELKCKELEELKYKDQFDELIKKSELEEKRRLAKENALYNLRQHKLKLKQKALDVQEALEKDKELILQMKKLELQEIMEDERKKTEIKTALSKFLIIVKEQQELEKQRQKHLEFLFDSEVKAIYEKQLAMWKKEECARKALFKDVLDTVNKQIQENIEKNKQAQRELICEREQMLNKVEQYNQELKNLRVEENEKKKQRKQTIDEDVRVQNARKRQEENKKLKEIDDELNRVKKEEERLHREIMEIQKKQGPLRPRVRRKFLY</sequence>
<dbReference type="AlphaFoldDB" id="A0A9N9MSS3"/>
<gene>
    <name evidence="6" type="ORF">CEUTPL_LOCUS8425</name>
</gene>
<evidence type="ECO:0008006" key="8">
    <source>
        <dbReference type="Google" id="ProtNLM"/>
    </source>
</evidence>
<feature type="coiled-coil region" evidence="4">
    <location>
        <begin position="286"/>
        <end position="320"/>
    </location>
</feature>
<evidence type="ECO:0000313" key="6">
    <source>
        <dbReference type="EMBL" id="CAG9767871.1"/>
    </source>
</evidence>
<feature type="coiled-coil region" evidence="4">
    <location>
        <begin position="73"/>
        <end position="100"/>
    </location>
</feature>
<dbReference type="EMBL" id="OU892280">
    <property type="protein sequence ID" value="CAG9767871.1"/>
    <property type="molecule type" value="Genomic_DNA"/>
</dbReference>
<organism evidence="6 7">
    <name type="scientific">Ceutorhynchus assimilis</name>
    <name type="common">cabbage seed weevil</name>
    <dbReference type="NCBI Taxonomy" id="467358"/>
    <lineage>
        <taxon>Eukaryota</taxon>
        <taxon>Metazoa</taxon>
        <taxon>Ecdysozoa</taxon>
        <taxon>Arthropoda</taxon>
        <taxon>Hexapoda</taxon>
        <taxon>Insecta</taxon>
        <taxon>Pterygota</taxon>
        <taxon>Neoptera</taxon>
        <taxon>Endopterygota</taxon>
        <taxon>Coleoptera</taxon>
        <taxon>Polyphaga</taxon>
        <taxon>Cucujiformia</taxon>
        <taxon>Curculionidae</taxon>
        <taxon>Ceutorhynchinae</taxon>
        <taxon>Ceutorhynchus</taxon>
    </lineage>
</organism>
<comment type="subcellular location">
    <subcellularLocation>
        <location evidence="1">Cytoplasm</location>
        <location evidence="1">Cytoskeleton</location>
    </subcellularLocation>
</comment>
<dbReference type="GO" id="GO:0045095">
    <property type="term" value="C:keratin filament"/>
    <property type="evidence" value="ECO:0007669"/>
    <property type="project" value="TreeGrafter"/>
</dbReference>
<evidence type="ECO:0000256" key="1">
    <source>
        <dbReference type="ARBA" id="ARBA00004245"/>
    </source>
</evidence>
<evidence type="ECO:0000313" key="7">
    <source>
        <dbReference type="Proteomes" id="UP001152799"/>
    </source>
</evidence>
<name>A0A9N9MSS3_9CUCU</name>
<evidence type="ECO:0000256" key="3">
    <source>
        <dbReference type="ARBA" id="ARBA00023212"/>
    </source>
</evidence>
<dbReference type="Proteomes" id="UP001152799">
    <property type="component" value="Chromosome 4"/>
</dbReference>
<accession>A0A9N9MSS3</accession>
<dbReference type="GO" id="GO:0006915">
    <property type="term" value="P:apoptotic process"/>
    <property type="evidence" value="ECO:0007669"/>
    <property type="project" value="TreeGrafter"/>
</dbReference>
<evidence type="ECO:0000256" key="5">
    <source>
        <dbReference type="SAM" id="MobiDB-lite"/>
    </source>
</evidence>
<reference evidence="6" key="1">
    <citation type="submission" date="2022-01" db="EMBL/GenBank/DDBJ databases">
        <authorList>
            <person name="King R."/>
        </authorList>
    </citation>
    <scope>NUCLEOTIDE SEQUENCE</scope>
</reference>
<dbReference type="PANTHER" id="PTHR31183">
    <property type="entry name" value="TRICHOPLEIN KERATIN FILAMENT-BINDING PROTEIN FAMILY MEMBER"/>
    <property type="match status" value="1"/>
</dbReference>
<keyword evidence="7" id="KW-1185">Reference proteome</keyword>
<dbReference type="PANTHER" id="PTHR31183:SF2">
    <property type="entry name" value="TRICHOPLEIN KERATIN FILAMENT-BINDING PROTEIN"/>
    <property type="match status" value="1"/>
</dbReference>
<protein>
    <recommendedName>
        <fullName evidence="8">Trichoplein keratin filament-binding protein</fullName>
    </recommendedName>
</protein>
<evidence type="ECO:0000256" key="4">
    <source>
        <dbReference type="SAM" id="Coils"/>
    </source>
</evidence>
<dbReference type="InterPro" id="IPR043596">
    <property type="entry name" value="CFAP53/TCHP"/>
</dbReference>
<keyword evidence="2" id="KW-0963">Cytoplasm</keyword>
<keyword evidence="3" id="KW-0206">Cytoskeleton</keyword>
<keyword evidence="4" id="KW-0175">Coiled coil</keyword>
<dbReference type="OrthoDB" id="6431598at2759"/>
<feature type="region of interest" description="Disordered" evidence="5">
    <location>
        <begin position="1"/>
        <end position="25"/>
    </location>
</feature>
<evidence type="ECO:0000256" key="2">
    <source>
        <dbReference type="ARBA" id="ARBA00022490"/>
    </source>
</evidence>
<feature type="coiled-coil region" evidence="4">
    <location>
        <begin position="183"/>
        <end position="241"/>
    </location>
</feature>